<comment type="caution">
    <text evidence="7">The sequence shown here is derived from an EMBL/GenBank/DDBJ whole genome shotgun (WGS) entry which is preliminary data.</text>
</comment>
<dbReference type="InterPro" id="IPR002464">
    <property type="entry name" value="DNA/RNA_helicase_DEAH_CS"/>
</dbReference>
<dbReference type="GO" id="GO:0005524">
    <property type="term" value="F:ATP binding"/>
    <property type="evidence" value="ECO:0007669"/>
    <property type="project" value="UniProtKB-KW"/>
</dbReference>
<dbReference type="InterPro" id="IPR001650">
    <property type="entry name" value="Helicase_C-like"/>
</dbReference>
<name>A0A848HR76_9BURK</name>
<evidence type="ECO:0000256" key="2">
    <source>
        <dbReference type="ARBA" id="ARBA00022801"/>
    </source>
</evidence>
<dbReference type="SMART" id="SM00490">
    <property type="entry name" value="HELICc"/>
    <property type="match status" value="1"/>
</dbReference>
<dbReference type="GO" id="GO:0016787">
    <property type="term" value="F:hydrolase activity"/>
    <property type="evidence" value="ECO:0007669"/>
    <property type="project" value="UniProtKB-KW"/>
</dbReference>
<protein>
    <submittedName>
        <fullName evidence="7">DEAD/DEAH box helicase</fullName>
    </submittedName>
</protein>
<sequence>MSADMILSRIGNFPGRQLLREKFHASSDSIIPIPLAMERLVREIENSISVNVTLTDFQYKLYEDLKTNKSLSVSAPTSAGKSFVLNLDLTRRLRSAAGQCIIYVVPTRALVAEVTGRIRATLRSENMLDVIVRTAPFPVVNIEKFNGVVFVLTQERLLSLLSASKAKTPISLLIVDEAHELQKGKRGILLQNSIDLALAQSPQADVFFASPLIKNPEYFLHVFARANSGNSFTEEISPVSQNIILVSPVSGKPKQVEISISVQDTNVRVGRAELEFRFRDSVSQQKAKFAASICRDGESVIIFASSASDAEKSAVCLAANLNNFEASDEILDFVKFLRSEIHPDYVLIESLLKGVGFHYGNMPSIVRTGVERFFKNGQIRYLCCTSTLLQGVNLPAKHIVIHDPHLGQDPMMRPDFRNLAGRAGRLLKEFHGNIWCIRPQEWDVKSFAGENLQEITSAMSSVMTDGGTIIQAITNAATEDIDKDLADAAYSRLYHELRENSDSHAKIIELYSTPENIKVLEENIKSLKALPITIPGVILDSHRSLRPDLLQILYEKIQAVPRMDELILINPHESGGKLRMTKAISMIHDAFNINMTELQNRWICNLAHDWVWGKPIGEIIKFRVDFVQSRDRDVSVSQVIRDLLQAIEKEIRYSLVKYFGAYEDLLKLALENLGDKQKASSVSPYHVYLEFGSSNSVTLGLMALGLSRFTAIKLTSVINWGEAKEPEELLAKIRRLRTSSLGLPKVCQLEVNEILGID</sequence>
<keyword evidence="3 7" id="KW-0347">Helicase</keyword>
<reference evidence="7 8" key="1">
    <citation type="submission" date="2020-04" db="EMBL/GenBank/DDBJ databases">
        <title>Massilia sp. RP-1-19 isolated from soil.</title>
        <authorList>
            <person name="Dahal R.H."/>
        </authorList>
    </citation>
    <scope>NUCLEOTIDE SEQUENCE [LARGE SCALE GENOMIC DNA]</scope>
    <source>
        <strain evidence="7 8">RP-1-19</strain>
    </source>
</reference>
<dbReference type="GO" id="GO:0003676">
    <property type="term" value="F:nucleic acid binding"/>
    <property type="evidence" value="ECO:0007669"/>
    <property type="project" value="InterPro"/>
</dbReference>
<dbReference type="Pfam" id="PF00271">
    <property type="entry name" value="Helicase_C"/>
    <property type="match status" value="1"/>
</dbReference>
<dbReference type="PANTHER" id="PTHR47961">
    <property type="entry name" value="DNA POLYMERASE THETA, PUTATIVE (AFU_ORTHOLOGUE AFUA_1G05260)-RELATED"/>
    <property type="match status" value="1"/>
</dbReference>
<evidence type="ECO:0000259" key="6">
    <source>
        <dbReference type="PROSITE" id="PS51194"/>
    </source>
</evidence>
<feature type="domain" description="Helicase ATP-binding" evidence="5">
    <location>
        <begin position="62"/>
        <end position="212"/>
    </location>
</feature>
<dbReference type="InterPro" id="IPR014001">
    <property type="entry name" value="Helicase_ATP-bd"/>
</dbReference>
<accession>A0A848HR76</accession>
<keyword evidence="1" id="KW-0547">Nucleotide-binding</keyword>
<dbReference type="AlphaFoldDB" id="A0A848HR76"/>
<dbReference type="PROSITE" id="PS00690">
    <property type="entry name" value="DEAH_ATP_HELICASE"/>
    <property type="match status" value="1"/>
</dbReference>
<dbReference type="PROSITE" id="PS51194">
    <property type="entry name" value="HELICASE_CTER"/>
    <property type="match status" value="1"/>
</dbReference>
<dbReference type="Gene3D" id="3.40.50.300">
    <property type="entry name" value="P-loop containing nucleotide triphosphate hydrolases"/>
    <property type="match status" value="2"/>
</dbReference>
<dbReference type="SUPFAM" id="SSF52540">
    <property type="entry name" value="P-loop containing nucleoside triphosphate hydrolases"/>
    <property type="match status" value="2"/>
</dbReference>
<feature type="domain" description="Helicase C-terminal" evidence="6">
    <location>
        <begin position="286"/>
        <end position="477"/>
    </location>
</feature>
<evidence type="ECO:0000256" key="1">
    <source>
        <dbReference type="ARBA" id="ARBA00022741"/>
    </source>
</evidence>
<evidence type="ECO:0000256" key="4">
    <source>
        <dbReference type="ARBA" id="ARBA00022840"/>
    </source>
</evidence>
<dbReference type="RefSeq" id="WP_206085683.1">
    <property type="nucleotide sequence ID" value="NZ_JABBGG010000004.1"/>
</dbReference>
<evidence type="ECO:0000259" key="5">
    <source>
        <dbReference type="PROSITE" id="PS51192"/>
    </source>
</evidence>
<dbReference type="InterPro" id="IPR011545">
    <property type="entry name" value="DEAD/DEAH_box_helicase_dom"/>
</dbReference>
<dbReference type="InterPro" id="IPR050474">
    <property type="entry name" value="Hel308_SKI2-like"/>
</dbReference>
<dbReference type="EMBL" id="JABBGG010000004">
    <property type="protein sequence ID" value="NML61098.1"/>
    <property type="molecule type" value="Genomic_DNA"/>
</dbReference>
<dbReference type="InterPro" id="IPR027417">
    <property type="entry name" value="P-loop_NTPase"/>
</dbReference>
<dbReference type="Proteomes" id="UP000583752">
    <property type="component" value="Unassembled WGS sequence"/>
</dbReference>
<dbReference type="GO" id="GO:0004386">
    <property type="term" value="F:helicase activity"/>
    <property type="evidence" value="ECO:0007669"/>
    <property type="project" value="UniProtKB-KW"/>
</dbReference>
<dbReference type="PROSITE" id="PS51192">
    <property type="entry name" value="HELICASE_ATP_BIND_1"/>
    <property type="match status" value="1"/>
</dbReference>
<dbReference type="SMART" id="SM00487">
    <property type="entry name" value="DEXDc"/>
    <property type="match status" value="1"/>
</dbReference>
<keyword evidence="4" id="KW-0067">ATP-binding</keyword>
<keyword evidence="8" id="KW-1185">Reference proteome</keyword>
<gene>
    <name evidence="7" type="ORF">HHL21_08390</name>
</gene>
<dbReference type="Pfam" id="PF00270">
    <property type="entry name" value="DEAD"/>
    <property type="match status" value="1"/>
</dbReference>
<keyword evidence="2" id="KW-0378">Hydrolase</keyword>
<evidence type="ECO:0000313" key="8">
    <source>
        <dbReference type="Proteomes" id="UP000583752"/>
    </source>
</evidence>
<evidence type="ECO:0000256" key="3">
    <source>
        <dbReference type="ARBA" id="ARBA00022806"/>
    </source>
</evidence>
<evidence type="ECO:0000313" key="7">
    <source>
        <dbReference type="EMBL" id="NML61098.1"/>
    </source>
</evidence>
<organism evidence="7 8">
    <name type="scientific">Massilia polaris</name>
    <dbReference type="NCBI Taxonomy" id="2728846"/>
    <lineage>
        <taxon>Bacteria</taxon>
        <taxon>Pseudomonadati</taxon>
        <taxon>Pseudomonadota</taxon>
        <taxon>Betaproteobacteria</taxon>
        <taxon>Burkholderiales</taxon>
        <taxon>Oxalobacteraceae</taxon>
        <taxon>Telluria group</taxon>
        <taxon>Massilia</taxon>
    </lineage>
</organism>
<dbReference type="PANTHER" id="PTHR47961:SF6">
    <property type="entry name" value="DNA-DIRECTED DNA POLYMERASE"/>
    <property type="match status" value="1"/>
</dbReference>
<proteinExistence type="predicted"/>